<evidence type="ECO:0000313" key="3">
    <source>
        <dbReference type="EMBL" id="MER6166981.1"/>
    </source>
</evidence>
<dbReference type="PROSITE" id="PS51257">
    <property type="entry name" value="PROKAR_LIPOPROTEIN"/>
    <property type="match status" value="1"/>
</dbReference>
<name>A0ABV1SZ32_9ACTN</name>
<evidence type="ECO:0000313" key="4">
    <source>
        <dbReference type="Proteomes" id="UP001496720"/>
    </source>
</evidence>
<sequence>MKGDRWTRRRVVGLLARTAAALPTTAACDSTEEAQEPPTTPTASRAGSGTPGKEPEASGPDPDGRAE</sequence>
<evidence type="ECO:0000256" key="2">
    <source>
        <dbReference type="SAM" id="SignalP"/>
    </source>
</evidence>
<gene>
    <name evidence="3" type="ORF">ABT188_20885</name>
</gene>
<dbReference type="Proteomes" id="UP001496720">
    <property type="component" value="Unassembled WGS sequence"/>
</dbReference>
<protein>
    <submittedName>
        <fullName evidence="3">Uncharacterized protein</fullName>
    </submittedName>
</protein>
<dbReference type="RefSeq" id="WP_352148528.1">
    <property type="nucleotide sequence ID" value="NZ_JBEOZY010000021.1"/>
</dbReference>
<feature type="signal peptide" evidence="2">
    <location>
        <begin position="1"/>
        <end position="26"/>
    </location>
</feature>
<dbReference type="EMBL" id="JBEOZY010000021">
    <property type="protein sequence ID" value="MER6166981.1"/>
    <property type="molecule type" value="Genomic_DNA"/>
</dbReference>
<proteinExistence type="predicted"/>
<keyword evidence="2" id="KW-0732">Signal</keyword>
<organism evidence="3 4">
    <name type="scientific">Streptomyces violaceorubidus</name>
    <dbReference type="NCBI Taxonomy" id="284042"/>
    <lineage>
        <taxon>Bacteria</taxon>
        <taxon>Bacillati</taxon>
        <taxon>Actinomycetota</taxon>
        <taxon>Actinomycetes</taxon>
        <taxon>Kitasatosporales</taxon>
        <taxon>Streptomycetaceae</taxon>
        <taxon>Streptomyces</taxon>
    </lineage>
</organism>
<feature type="chain" id="PRO_5046239091" evidence="2">
    <location>
        <begin position="27"/>
        <end position="67"/>
    </location>
</feature>
<accession>A0ABV1SZ32</accession>
<keyword evidence="4" id="KW-1185">Reference proteome</keyword>
<evidence type="ECO:0000256" key="1">
    <source>
        <dbReference type="SAM" id="MobiDB-lite"/>
    </source>
</evidence>
<reference evidence="3 4" key="1">
    <citation type="submission" date="2024-06" db="EMBL/GenBank/DDBJ databases">
        <title>The Natural Products Discovery Center: Release of the First 8490 Sequenced Strains for Exploring Actinobacteria Biosynthetic Diversity.</title>
        <authorList>
            <person name="Kalkreuter E."/>
            <person name="Kautsar S.A."/>
            <person name="Yang D."/>
            <person name="Bader C.D."/>
            <person name="Teijaro C.N."/>
            <person name="Fluegel L."/>
            <person name="Davis C.M."/>
            <person name="Simpson J.R."/>
            <person name="Lauterbach L."/>
            <person name="Steele A.D."/>
            <person name="Gui C."/>
            <person name="Meng S."/>
            <person name="Li G."/>
            <person name="Viehrig K."/>
            <person name="Ye F."/>
            <person name="Su P."/>
            <person name="Kiefer A.F."/>
            <person name="Nichols A."/>
            <person name="Cepeda A.J."/>
            <person name="Yan W."/>
            <person name="Fan B."/>
            <person name="Jiang Y."/>
            <person name="Adhikari A."/>
            <person name="Zheng C.-J."/>
            <person name="Schuster L."/>
            <person name="Cowan T.M."/>
            <person name="Smanski M.J."/>
            <person name="Chevrette M.G."/>
            <person name="De Carvalho L.P.S."/>
            <person name="Shen B."/>
        </authorList>
    </citation>
    <scope>NUCLEOTIDE SEQUENCE [LARGE SCALE GENOMIC DNA]</scope>
    <source>
        <strain evidence="3 4">NPDC001615</strain>
    </source>
</reference>
<feature type="region of interest" description="Disordered" evidence="1">
    <location>
        <begin position="22"/>
        <end position="67"/>
    </location>
</feature>
<comment type="caution">
    <text evidence="3">The sequence shown here is derived from an EMBL/GenBank/DDBJ whole genome shotgun (WGS) entry which is preliminary data.</text>
</comment>